<evidence type="ECO:0000256" key="18">
    <source>
        <dbReference type="SAM" id="MobiDB-lite"/>
    </source>
</evidence>
<comment type="subunit">
    <text evidence="14">Homopentamer. Forms homooligomers. Interacts with MFM1.</text>
</comment>
<feature type="compositionally biased region" description="Low complexity" evidence="18">
    <location>
        <begin position="121"/>
        <end position="135"/>
    </location>
</feature>
<dbReference type="FunFam" id="2.40.128.330:FF:000002">
    <property type="entry name" value="Inner membrane magnesium transporter mrs2"/>
    <property type="match status" value="1"/>
</dbReference>
<evidence type="ECO:0000256" key="2">
    <source>
        <dbReference type="ARBA" id="ARBA00009765"/>
    </source>
</evidence>
<dbReference type="CDD" id="cd12823">
    <property type="entry name" value="Mrs2_Mfm1p-like"/>
    <property type="match status" value="1"/>
</dbReference>
<evidence type="ECO:0000256" key="15">
    <source>
        <dbReference type="ARBA" id="ARBA00071347"/>
    </source>
</evidence>
<evidence type="ECO:0000256" key="5">
    <source>
        <dbReference type="ARBA" id="ARBA00022792"/>
    </source>
</evidence>
<feature type="compositionally biased region" description="Low complexity" evidence="18">
    <location>
        <begin position="362"/>
        <end position="382"/>
    </location>
</feature>
<keyword evidence="8 19" id="KW-1133">Transmembrane helix</keyword>
<sequence length="729" mass="78372">MSPPLRLQPVPSAGLLRFLRHQSERLFVTESGRRGRLDLVCSGRVDGGVPGRRQRPAASEPALLRADPTASAFTPASALVVVARQTTNPTRRAREAAALQAAFVDVDLLAPNSPRTRWRTTKAAARTRTASGATRVSPFSTSRPTTHAPPWDRLGNAQTKWPWPVSRVFAVATTASQIARYGQWVDKRRTWWKWMRAARSGGGVGGGGSSNNAHAGGSGWAPLLPGDLPDHGQGGEFASVMFNARRLQTAKAALEPRLRCTEVDENGEVILVDGEFKKTELIAKYGLLPRDLRKIDSSNLPHILVRPAAILLNLLHLKVLIKADRVLLFDVYGSKTSYPQSAFLYDLQGRLQQKPPPPPPAAATTTAAENGTATTTGKRTTREAGGLPYEFRALEAVLLSVTSELEAEFDTVREPVIRILNELEADITRDKLRVLLVLSKKVSTFEQKAKLVRDAIEELLEADDDLAAMYLTEKTHDLYRGEDDHTEVEMLLESYHKICDEVAQEAGSLVSSIRNTEEIIRAILDANRNALMLLDLKFSIGTLGLAMGTFLAGLYGMNLENFIEATHWGFGTVTGASFAFSLLVCWYGLVKLRKVQRVKMHGGVGYGIGGSGGGGFGSGDAISVGVGLGDGGSHFFGRGLAATGNFYGSNGGGGGSLGFGSGSGSSGSSSSSSTSSSSSAGNPWAHHPWAGVPPAFASDPAQAPLDASSRQRLRRLGMVREALMRRKYY</sequence>
<evidence type="ECO:0000256" key="8">
    <source>
        <dbReference type="ARBA" id="ARBA00022989"/>
    </source>
</evidence>
<evidence type="ECO:0000256" key="10">
    <source>
        <dbReference type="ARBA" id="ARBA00023128"/>
    </source>
</evidence>
<feature type="transmembrane region" description="Helical" evidence="19">
    <location>
        <begin position="568"/>
        <end position="590"/>
    </location>
</feature>
<feature type="compositionally biased region" description="Low complexity" evidence="18">
    <location>
        <begin position="666"/>
        <end position="681"/>
    </location>
</feature>
<evidence type="ECO:0000256" key="13">
    <source>
        <dbReference type="ARBA" id="ARBA00046105"/>
    </source>
</evidence>
<evidence type="ECO:0000256" key="4">
    <source>
        <dbReference type="ARBA" id="ARBA00022692"/>
    </source>
</evidence>
<dbReference type="OrthoDB" id="10251508at2759"/>
<evidence type="ECO:0000256" key="9">
    <source>
        <dbReference type="ARBA" id="ARBA00023065"/>
    </source>
</evidence>
<proteinExistence type="inferred from homology"/>
<keyword evidence="11 19" id="KW-0472">Membrane</keyword>
<organism evidence="20 21">
    <name type="scientific">Niveomyces insectorum RCEF 264</name>
    <dbReference type="NCBI Taxonomy" id="1081102"/>
    <lineage>
        <taxon>Eukaryota</taxon>
        <taxon>Fungi</taxon>
        <taxon>Dikarya</taxon>
        <taxon>Ascomycota</taxon>
        <taxon>Pezizomycotina</taxon>
        <taxon>Sordariomycetes</taxon>
        <taxon>Hypocreomycetidae</taxon>
        <taxon>Hypocreales</taxon>
        <taxon>Cordycipitaceae</taxon>
        <taxon>Niveomyces</taxon>
    </lineage>
</organism>
<keyword evidence="7" id="KW-0809">Transit peptide</keyword>
<evidence type="ECO:0000256" key="1">
    <source>
        <dbReference type="ARBA" id="ARBA00004448"/>
    </source>
</evidence>
<evidence type="ECO:0000256" key="6">
    <source>
        <dbReference type="ARBA" id="ARBA00022842"/>
    </source>
</evidence>
<evidence type="ECO:0000256" key="12">
    <source>
        <dbReference type="ARBA" id="ARBA00043036"/>
    </source>
</evidence>
<protein>
    <recommendedName>
        <fullName evidence="15">Mitochondrial inner membrane magnesium transporter MRS2</fullName>
    </recommendedName>
    <alternativeName>
        <fullName evidence="16">Mitochondrial inner membrane magnesium transporter mrs2</fullName>
    </alternativeName>
    <alternativeName>
        <fullName evidence="12 17">RNA-splicing protein MRS2</fullName>
    </alternativeName>
</protein>
<comment type="similarity">
    <text evidence="2">Belongs to the CorA metal ion transporter (MIT) (TC 1.A.35) family.</text>
</comment>
<comment type="subcellular location">
    <subcellularLocation>
        <location evidence="1">Mitochondrion inner membrane</location>
        <topology evidence="1">Multi-pass membrane protein</topology>
    </subcellularLocation>
</comment>
<dbReference type="Pfam" id="PF22099">
    <property type="entry name" value="MRS2-like"/>
    <property type="match status" value="1"/>
</dbReference>
<keyword evidence="3" id="KW-0813">Transport</keyword>
<name>A0A167VDP4_9HYPO</name>
<feature type="region of interest" description="Disordered" evidence="18">
    <location>
        <begin position="350"/>
        <end position="382"/>
    </location>
</feature>
<evidence type="ECO:0000313" key="20">
    <source>
        <dbReference type="EMBL" id="OAA62499.1"/>
    </source>
</evidence>
<dbReference type="Proteomes" id="UP000076874">
    <property type="component" value="Unassembled WGS sequence"/>
</dbReference>
<evidence type="ECO:0000256" key="17">
    <source>
        <dbReference type="ARBA" id="ARBA00078518"/>
    </source>
</evidence>
<keyword evidence="10" id="KW-0496">Mitochondrion</keyword>
<dbReference type="EMBL" id="AZHD01000006">
    <property type="protein sequence ID" value="OAA62499.1"/>
    <property type="molecule type" value="Genomic_DNA"/>
</dbReference>
<feature type="transmembrane region" description="Helical" evidence="19">
    <location>
        <begin position="538"/>
        <end position="556"/>
    </location>
</feature>
<feature type="region of interest" description="Disordered" evidence="18">
    <location>
        <begin position="118"/>
        <end position="152"/>
    </location>
</feature>
<dbReference type="AlphaFoldDB" id="A0A167VDP4"/>
<keyword evidence="21" id="KW-1185">Reference proteome</keyword>
<dbReference type="GO" id="GO:0015095">
    <property type="term" value="F:magnesium ion transmembrane transporter activity"/>
    <property type="evidence" value="ECO:0007669"/>
    <property type="project" value="TreeGrafter"/>
</dbReference>
<evidence type="ECO:0000256" key="14">
    <source>
        <dbReference type="ARBA" id="ARBA00046701"/>
    </source>
</evidence>
<reference evidence="20 21" key="1">
    <citation type="journal article" date="2016" name="Genome Biol. Evol.">
        <title>Divergent and convergent evolution of fungal pathogenicity.</title>
        <authorList>
            <person name="Shang Y."/>
            <person name="Xiao G."/>
            <person name="Zheng P."/>
            <person name="Cen K."/>
            <person name="Zhan S."/>
            <person name="Wang C."/>
        </authorList>
    </citation>
    <scope>NUCLEOTIDE SEQUENCE [LARGE SCALE GENOMIC DNA]</scope>
    <source>
        <strain evidence="20 21">RCEF 264</strain>
    </source>
</reference>
<dbReference type="InterPro" id="IPR039204">
    <property type="entry name" value="MRS2-like"/>
</dbReference>
<evidence type="ECO:0000256" key="7">
    <source>
        <dbReference type="ARBA" id="ARBA00022946"/>
    </source>
</evidence>
<dbReference type="PANTHER" id="PTHR13890">
    <property type="entry name" value="RNA SPLICING PROTEIN MRS2, MITOCHONDRIAL"/>
    <property type="match status" value="1"/>
</dbReference>
<comment type="function">
    <text evidence="13">High-conductance magnesium-selective channel that mediates the influx of magnesium into the mitochondrial matrix. Essential for the splicing of mRNA group II introns in mitochondria by affecting mitochondrial magnesium concentrations, which are critical for group II intron splicing. It also suppresses a variety of mitochondrial intron mutations and its absence may disturb the assembly of mitochondrial membrane complexes.</text>
</comment>
<accession>A0A167VDP4</accession>
<dbReference type="FunFam" id="1.20.58.340:FF:000005">
    <property type="entry name" value="Inner membrane magnesium transporter MRS2"/>
    <property type="match status" value="1"/>
</dbReference>
<gene>
    <name evidence="20" type="ORF">SPI_04039</name>
</gene>
<keyword evidence="6" id="KW-0460">Magnesium</keyword>
<dbReference type="Gene3D" id="1.20.58.340">
    <property type="entry name" value="Magnesium transport protein CorA, transmembrane region"/>
    <property type="match status" value="1"/>
</dbReference>
<dbReference type="GO" id="GO:0045016">
    <property type="term" value="P:mitochondrial magnesium ion transmembrane transport"/>
    <property type="evidence" value="ECO:0007669"/>
    <property type="project" value="UniProtKB-ARBA"/>
</dbReference>
<dbReference type="Gene3D" id="2.40.128.330">
    <property type="match status" value="1"/>
</dbReference>
<keyword evidence="9" id="KW-0406">Ion transport</keyword>
<evidence type="ECO:0000256" key="3">
    <source>
        <dbReference type="ARBA" id="ARBA00022448"/>
    </source>
</evidence>
<evidence type="ECO:0000256" key="11">
    <source>
        <dbReference type="ARBA" id="ARBA00023136"/>
    </source>
</evidence>
<keyword evidence="4 19" id="KW-0812">Transmembrane</keyword>
<dbReference type="GO" id="GO:0005743">
    <property type="term" value="C:mitochondrial inner membrane"/>
    <property type="evidence" value="ECO:0007669"/>
    <property type="project" value="UniProtKB-SubCell"/>
</dbReference>
<evidence type="ECO:0000256" key="16">
    <source>
        <dbReference type="ARBA" id="ARBA00072872"/>
    </source>
</evidence>
<comment type="caution">
    <text evidence="20">The sequence shown here is derived from an EMBL/GenBank/DDBJ whole genome shotgun (WGS) entry which is preliminary data.</text>
</comment>
<keyword evidence="5" id="KW-0999">Mitochondrion inner membrane</keyword>
<feature type="region of interest" description="Disordered" evidence="18">
    <location>
        <begin position="690"/>
        <end position="709"/>
    </location>
</feature>
<dbReference type="PANTHER" id="PTHR13890:SF0">
    <property type="entry name" value="MAGNESIUM TRANSPORTER MRS2 HOMOLOG, MITOCHONDRIAL"/>
    <property type="match status" value="1"/>
</dbReference>
<evidence type="ECO:0000256" key="19">
    <source>
        <dbReference type="SAM" id="Phobius"/>
    </source>
</evidence>
<evidence type="ECO:0000313" key="21">
    <source>
        <dbReference type="Proteomes" id="UP000076874"/>
    </source>
</evidence>
<feature type="region of interest" description="Disordered" evidence="18">
    <location>
        <begin position="660"/>
        <end position="685"/>
    </location>
</feature>